<feature type="non-terminal residue" evidence="1">
    <location>
        <position position="1"/>
    </location>
</feature>
<dbReference type="AlphaFoldDB" id="A0A5J9TLY7"/>
<proteinExistence type="predicted"/>
<dbReference type="PANTHER" id="PTHR33085:SF129">
    <property type="entry name" value="OS04G0426500 PROTEIN"/>
    <property type="match status" value="1"/>
</dbReference>
<name>A0A5J9TLY7_9POAL</name>
<evidence type="ECO:0000313" key="1">
    <source>
        <dbReference type="EMBL" id="TVU12334.1"/>
    </source>
</evidence>
<keyword evidence="2" id="KW-1185">Reference proteome</keyword>
<comment type="caution">
    <text evidence="1">The sequence shown here is derived from an EMBL/GenBank/DDBJ whole genome shotgun (WGS) entry which is preliminary data.</text>
</comment>
<organism evidence="1 2">
    <name type="scientific">Eragrostis curvula</name>
    <name type="common">weeping love grass</name>
    <dbReference type="NCBI Taxonomy" id="38414"/>
    <lineage>
        <taxon>Eukaryota</taxon>
        <taxon>Viridiplantae</taxon>
        <taxon>Streptophyta</taxon>
        <taxon>Embryophyta</taxon>
        <taxon>Tracheophyta</taxon>
        <taxon>Spermatophyta</taxon>
        <taxon>Magnoliopsida</taxon>
        <taxon>Liliopsida</taxon>
        <taxon>Poales</taxon>
        <taxon>Poaceae</taxon>
        <taxon>PACMAD clade</taxon>
        <taxon>Chloridoideae</taxon>
        <taxon>Eragrostideae</taxon>
        <taxon>Eragrostidinae</taxon>
        <taxon>Eragrostis</taxon>
    </lineage>
</organism>
<dbReference type="PANTHER" id="PTHR33085">
    <property type="entry name" value="OS12G0113100 PROTEIN-RELATED"/>
    <property type="match status" value="1"/>
</dbReference>
<dbReference type="Proteomes" id="UP000324897">
    <property type="component" value="Chromosome 3"/>
</dbReference>
<gene>
    <name evidence="1" type="ORF">EJB05_45972</name>
</gene>
<sequence>MEQRCFHGNGRKRKNKALYLILQEQGGHGAESGCHYAVHRVNLARSRPGKKNSAEIRRFSAEFRFTGGGRYLILPAGFDRFRTEGLDEPPVTRFKAAPGLAFLKLGSSKIVGVTDKDARVVEPESVVIDAGTWEVSPCLPPASTTCGLVGVSGKIYAVDMFTEDPRCEVLRSTRTTSNASAAGWSPLPRPPFSDGVVSLAAYPPRRGILVSTEKHGAYLLDGAAWVALPAGSAAGRLPLGDRAVYAKDHDLWFEVSPRDGRLRAHDLDVVIRGEGAEAELMHEALRVSDPIPVVVAPGAAVSGGARLVYLGSCKFCVVQVTGGAVTVTVFKVVDSEMPVALAERRRRRRERAINAEWVTDELERACADKASQLCPRRRKLCRVNLWSRTYVVPSGDHGSSVAGVLWM</sequence>
<protein>
    <submittedName>
        <fullName evidence="1">Uncharacterized protein</fullName>
    </submittedName>
</protein>
<reference evidence="1 2" key="1">
    <citation type="journal article" date="2019" name="Sci. Rep.">
        <title>A high-quality genome of Eragrostis curvula grass provides insights into Poaceae evolution and supports new strategies to enhance forage quality.</title>
        <authorList>
            <person name="Carballo J."/>
            <person name="Santos B.A.C.M."/>
            <person name="Zappacosta D."/>
            <person name="Garbus I."/>
            <person name="Selva J.P."/>
            <person name="Gallo C.A."/>
            <person name="Diaz A."/>
            <person name="Albertini E."/>
            <person name="Caccamo M."/>
            <person name="Echenique V."/>
        </authorList>
    </citation>
    <scope>NUCLEOTIDE SEQUENCE [LARGE SCALE GENOMIC DNA]</scope>
    <source>
        <strain evidence="2">cv. Victoria</strain>
        <tissue evidence="1">Leaf</tissue>
    </source>
</reference>
<dbReference type="OrthoDB" id="672259at2759"/>
<dbReference type="InterPro" id="IPR012871">
    <property type="entry name" value="DUF1668_ORYSA"/>
</dbReference>
<accession>A0A5J9TLY7</accession>
<dbReference type="Gramene" id="TVU12334">
    <property type="protein sequence ID" value="TVU12334"/>
    <property type="gene ID" value="EJB05_45972"/>
</dbReference>
<evidence type="ECO:0000313" key="2">
    <source>
        <dbReference type="Proteomes" id="UP000324897"/>
    </source>
</evidence>
<dbReference type="Pfam" id="PF07893">
    <property type="entry name" value="DUF1668"/>
    <property type="match status" value="1"/>
</dbReference>
<dbReference type="EMBL" id="RWGY01000039">
    <property type="protein sequence ID" value="TVU12334.1"/>
    <property type="molecule type" value="Genomic_DNA"/>
</dbReference>